<organism evidence="1 2">
    <name type="scientific">Hermanssonia centrifuga</name>
    <dbReference type="NCBI Taxonomy" id="98765"/>
    <lineage>
        <taxon>Eukaryota</taxon>
        <taxon>Fungi</taxon>
        <taxon>Dikarya</taxon>
        <taxon>Basidiomycota</taxon>
        <taxon>Agaricomycotina</taxon>
        <taxon>Agaricomycetes</taxon>
        <taxon>Polyporales</taxon>
        <taxon>Meruliaceae</taxon>
        <taxon>Hermanssonia</taxon>
    </lineage>
</organism>
<reference evidence="1 2" key="1">
    <citation type="submission" date="2019-02" db="EMBL/GenBank/DDBJ databases">
        <title>Genome sequencing of the rare red list fungi Phlebia centrifuga.</title>
        <authorList>
            <person name="Buettner E."/>
            <person name="Kellner H."/>
        </authorList>
    </citation>
    <scope>NUCLEOTIDE SEQUENCE [LARGE SCALE GENOMIC DNA]</scope>
    <source>
        <strain evidence="1 2">DSM 108282</strain>
    </source>
</reference>
<comment type="caution">
    <text evidence="1">The sequence shown here is derived from an EMBL/GenBank/DDBJ whole genome shotgun (WGS) entry which is preliminary data.</text>
</comment>
<sequence length="58" mass="6617">MFIITVPPRNAPDIRKEVKQWGNLLNGVPTQCVHAGKYDNQRGQDQYCNLKIALKSTF</sequence>
<keyword evidence="2" id="KW-1185">Reference proteome</keyword>
<dbReference type="AlphaFoldDB" id="A0A4S4K4H4"/>
<gene>
    <name evidence="1" type="ORF">EW026_g8333</name>
</gene>
<evidence type="ECO:0000313" key="1">
    <source>
        <dbReference type="EMBL" id="THG92636.1"/>
    </source>
</evidence>
<dbReference type="Gene3D" id="3.40.50.2300">
    <property type="match status" value="1"/>
</dbReference>
<name>A0A4S4K4H4_9APHY</name>
<dbReference type="EMBL" id="SGPJ01001042">
    <property type="protein sequence ID" value="THG92636.1"/>
    <property type="molecule type" value="Genomic_DNA"/>
</dbReference>
<proteinExistence type="predicted"/>
<dbReference type="Proteomes" id="UP000309038">
    <property type="component" value="Unassembled WGS sequence"/>
</dbReference>
<evidence type="ECO:0000313" key="2">
    <source>
        <dbReference type="Proteomes" id="UP000309038"/>
    </source>
</evidence>
<accession>A0A4S4K4H4</accession>
<protein>
    <submittedName>
        <fullName evidence="1">Uncharacterized protein</fullName>
    </submittedName>
</protein>